<sequence>MVLEGLLYSPSHEWVKVEGNEAYVGISDHAQESLGAVVFIELPKVGATIKKGETFGAVESVKAASDLYLPVTGKVIEVNSTLEDAPETINDDPYGSWILKIELLDDSELEDLLSGKEYETSIEE</sequence>
<dbReference type="PROSITE" id="PS00189">
    <property type="entry name" value="LIPOYL"/>
    <property type="match status" value="1"/>
</dbReference>
<dbReference type="InterPro" id="IPR002930">
    <property type="entry name" value="GCV_H"/>
</dbReference>
<gene>
    <name evidence="3 6" type="primary">gcvH</name>
    <name evidence="6" type="ORF">QJ521_01710</name>
</gene>
<comment type="caution">
    <text evidence="6">The sequence shown here is derived from an EMBL/GenBank/DDBJ whole genome shotgun (WGS) entry which is preliminary data.</text>
</comment>
<dbReference type="Gene3D" id="2.40.50.100">
    <property type="match status" value="1"/>
</dbReference>
<dbReference type="RefSeq" id="WP_282838681.1">
    <property type="nucleotide sequence ID" value="NZ_JASCXW010000003.1"/>
</dbReference>
<name>A0AAW6U9S1_9MOLU</name>
<dbReference type="InterPro" id="IPR033753">
    <property type="entry name" value="GCV_H/Fam206"/>
</dbReference>
<dbReference type="EMBL" id="JASCXW010000003">
    <property type="protein sequence ID" value="MDI6452266.1"/>
    <property type="molecule type" value="Genomic_DNA"/>
</dbReference>
<dbReference type="PANTHER" id="PTHR11715:SF3">
    <property type="entry name" value="GLYCINE CLEAVAGE SYSTEM H PROTEIN-RELATED"/>
    <property type="match status" value="1"/>
</dbReference>
<comment type="subunit">
    <text evidence="3">The glycine cleavage system is composed of four proteins: P, T, L and H.</text>
</comment>
<proteinExistence type="inferred from homology"/>
<evidence type="ECO:0000256" key="3">
    <source>
        <dbReference type="HAMAP-Rule" id="MF_00272"/>
    </source>
</evidence>
<comment type="similarity">
    <text evidence="1 3">Belongs to the GcvH family.</text>
</comment>
<dbReference type="AlphaFoldDB" id="A0AAW6U9S1"/>
<evidence type="ECO:0000256" key="4">
    <source>
        <dbReference type="PIRSR" id="PIRSR617453-50"/>
    </source>
</evidence>
<reference evidence="6" key="1">
    <citation type="submission" date="2023-05" db="EMBL/GenBank/DDBJ databases">
        <title>Mariniplasma microaerophilum sp. nov., a novel anaerobic mollicute isolated from terrestrial mud volcano, Taman Peninsula, Russia.</title>
        <authorList>
            <person name="Khomyakova M.A."/>
            <person name="Merkel A.Y."/>
            <person name="Slobodkin A.I."/>
        </authorList>
    </citation>
    <scope>NUCLEOTIDE SEQUENCE</scope>
    <source>
        <strain evidence="6">M4Ah</strain>
    </source>
</reference>
<feature type="modified residue" description="N6-lipoyllysine" evidence="3 4">
    <location>
        <position position="62"/>
    </location>
</feature>
<dbReference type="InterPro" id="IPR017453">
    <property type="entry name" value="GCV_H_sub"/>
</dbReference>
<dbReference type="GO" id="GO:0005829">
    <property type="term" value="C:cytosol"/>
    <property type="evidence" value="ECO:0007669"/>
    <property type="project" value="TreeGrafter"/>
</dbReference>
<protein>
    <recommendedName>
        <fullName evidence="3">Glycine cleavage system H protein</fullName>
    </recommendedName>
</protein>
<evidence type="ECO:0000259" key="5">
    <source>
        <dbReference type="PROSITE" id="PS50968"/>
    </source>
</evidence>
<dbReference type="NCBIfam" id="NF002270">
    <property type="entry name" value="PRK01202.1"/>
    <property type="match status" value="1"/>
</dbReference>
<dbReference type="Pfam" id="PF01597">
    <property type="entry name" value="GCV_H"/>
    <property type="match status" value="1"/>
</dbReference>
<dbReference type="CDD" id="cd06848">
    <property type="entry name" value="GCS_H"/>
    <property type="match status" value="1"/>
</dbReference>
<evidence type="ECO:0000313" key="7">
    <source>
        <dbReference type="Proteomes" id="UP001431532"/>
    </source>
</evidence>
<dbReference type="InterPro" id="IPR011053">
    <property type="entry name" value="Single_hybrid_motif"/>
</dbReference>
<dbReference type="GO" id="GO:0005960">
    <property type="term" value="C:glycine cleavage complex"/>
    <property type="evidence" value="ECO:0007669"/>
    <property type="project" value="InterPro"/>
</dbReference>
<dbReference type="HAMAP" id="MF_00272">
    <property type="entry name" value="GcvH"/>
    <property type="match status" value="1"/>
</dbReference>
<dbReference type="PANTHER" id="PTHR11715">
    <property type="entry name" value="GLYCINE CLEAVAGE SYSTEM H PROTEIN"/>
    <property type="match status" value="1"/>
</dbReference>
<feature type="domain" description="Lipoyl-binding" evidence="5">
    <location>
        <begin position="21"/>
        <end position="102"/>
    </location>
</feature>
<comment type="cofactor">
    <cofactor evidence="3">
        <name>(R)-lipoate</name>
        <dbReference type="ChEBI" id="CHEBI:83088"/>
    </cofactor>
    <text evidence="3">Binds 1 lipoyl cofactor covalently.</text>
</comment>
<comment type="function">
    <text evidence="3">The glycine cleavage system catalyzes the degradation of glycine. The H protein shuttles the methylamine group of glycine from the P protein to the T protein.</text>
</comment>
<accession>A0AAW6U9S1</accession>
<keyword evidence="7" id="KW-1185">Reference proteome</keyword>
<dbReference type="GO" id="GO:0009249">
    <property type="term" value="P:protein lipoylation"/>
    <property type="evidence" value="ECO:0007669"/>
    <property type="project" value="TreeGrafter"/>
</dbReference>
<dbReference type="SUPFAM" id="SSF51230">
    <property type="entry name" value="Single hybrid motif"/>
    <property type="match status" value="1"/>
</dbReference>
<organism evidence="6 7">
    <name type="scientific">Peloplasma aerotolerans</name>
    <dbReference type="NCBI Taxonomy" id="3044389"/>
    <lineage>
        <taxon>Bacteria</taxon>
        <taxon>Bacillati</taxon>
        <taxon>Mycoplasmatota</taxon>
        <taxon>Mollicutes</taxon>
        <taxon>Acholeplasmatales</taxon>
        <taxon>Acholeplasmataceae</taxon>
        <taxon>Peloplasma</taxon>
    </lineage>
</organism>
<dbReference type="InterPro" id="IPR000089">
    <property type="entry name" value="Biotin_lipoyl"/>
</dbReference>
<dbReference type="Proteomes" id="UP001431532">
    <property type="component" value="Unassembled WGS sequence"/>
</dbReference>
<dbReference type="PROSITE" id="PS50968">
    <property type="entry name" value="BIOTINYL_LIPOYL"/>
    <property type="match status" value="1"/>
</dbReference>
<evidence type="ECO:0000313" key="6">
    <source>
        <dbReference type="EMBL" id="MDI6452266.1"/>
    </source>
</evidence>
<dbReference type="NCBIfam" id="TIGR00527">
    <property type="entry name" value="gcvH"/>
    <property type="match status" value="1"/>
</dbReference>
<dbReference type="GO" id="GO:0019464">
    <property type="term" value="P:glycine decarboxylation via glycine cleavage system"/>
    <property type="evidence" value="ECO:0007669"/>
    <property type="project" value="UniProtKB-UniRule"/>
</dbReference>
<dbReference type="InterPro" id="IPR003016">
    <property type="entry name" value="2-oxoA_DH_lipoyl-BS"/>
</dbReference>
<keyword evidence="2 3" id="KW-0450">Lipoyl</keyword>
<evidence type="ECO:0000256" key="2">
    <source>
        <dbReference type="ARBA" id="ARBA00022823"/>
    </source>
</evidence>
<evidence type="ECO:0000256" key="1">
    <source>
        <dbReference type="ARBA" id="ARBA00009249"/>
    </source>
</evidence>